<feature type="transmembrane region" description="Helical" evidence="8">
    <location>
        <begin position="23"/>
        <end position="42"/>
    </location>
</feature>
<dbReference type="PROSITE" id="PS01219">
    <property type="entry name" value="AMMONIUM_TRANSP"/>
    <property type="match status" value="1"/>
</dbReference>
<evidence type="ECO:0000256" key="4">
    <source>
        <dbReference type="ARBA" id="ARBA00022692"/>
    </source>
</evidence>
<reference evidence="10" key="1">
    <citation type="journal article" date="2020" name="bioRxiv">
        <title>Comparative genomics of Chlamydomonas.</title>
        <authorList>
            <person name="Craig R.J."/>
            <person name="Hasan A.R."/>
            <person name="Ness R.W."/>
            <person name="Keightley P.D."/>
        </authorList>
    </citation>
    <scope>NUCLEOTIDE SEQUENCE</scope>
    <source>
        <strain evidence="10">CCAP 11/173</strain>
    </source>
</reference>
<dbReference type="SUPFAM" id="SSF111352">
    <property type="entry name" value="Ammonium transporter"/>
    <property type="match status" value="2"/>
</dbReference>
<dbReference type="OrthoDB" id="534912at2759"/>
<evidence type="ECO:0000313" key="10">
    <source>
        <dbReference type="EMBL" id="KAG2453413.1"/>
    </source>
</evidence>
<evidence type="ECO:0000256" key="7">
    <source>
        <dbReference type="ARBA" id="ARBA00023177"/>
    </source>
</evidence>
<sequence length="484" mass="50610">MSSATDTATATTVDHGATYSDLLIIQGAIVFFLQVGFVSLEVGYGRSKNVKNILLKNTVNILLCAICWWAVGYAFSYGSSADGFIGTSGFFHDGGLGAAKLWFYSWTFCLSTVTIVSGCLAERTSLVAYPVFTVLMASWVHPVAVHWAWSRDSWLLGISSECRFLDFAGGTVVHICGGLMGLVGAALVGPRIGRFEEGHAKELPGHDVSSVAIGTLFLWFGWFGFNCGSAYVYMGNMAAAAAEAAAEALAAGDASADVYASAAAAVSAAVTSGASATLQPGSTPADRVALNMTLCASVSGLTALLLSSLRSGTVDLCVCCNSLLAGLVMSTPACGFITSWAAVIYGLVAAALYMGGTRMLVRFHVDDPLESSAIHFGCGGVGTLMLALLARPTYVQELTGYDCGGLVYGGRKGAILLGLQLLGIVSIAAWTGLFSVLVFYLLRRLGRLRVDQVTELAGLDNMEHGGPAYPEFNLVPYNTGSAER</sequence>
<evidence type="ECO:0000259" key="9">
    <source>
        <dbReference type="Pfam" id="PF00909"/>
    </source>
</evidence>
<protein>
    <recommendedName>
        <fullName evidence="9">Ammonium transporter AmtB-like domain-containing protein</fullName>
    </recommendedName>
</protein>
<keyword evidence="5 8" id="KW-1133">Transmembrane helix</keyword>
<feature type="transmembrane region" description="Helical" evidence="8">
    <location>
        <begin position="167"/>
        <end position="188"/>
    </location>
</feature>
<comment type="subcellular location">
    <subcellularLocation>
        <location evidence="1">Membrane</location>
        <topology evidence="1">Multi-pass membrane protein</topology>
    </subcellularLocation>
</comment>
<feature type="transmembrane region" description="Helical" evidence="8">
    <location>
        <begin position="373"/>
        <end position="394"/>
    </location>
</feature>
<comment type="caution">
    <text evidence="10">The sequence shown here is derived from an EMBL/GenBank/DDBJ whole genome shotgun (WGS) entry which is preliminary data.</text>
</comment>
<name>A0A836BBK7_9CHLO</name>
<evidence type="ECO:0000313" key="11">
    <source>
        <dbReference type="Proteomes" id="UP000613740"/>
    </source>
</evidence>
<dbReference type="AlphaFoldDB" id="A0A836BBK7"/>
<dbReference type="Pfam" id="PF00909">
    <property type="entry name" value="Ammonium_transp"/>
    <property type="match status" value="2"/>
</dbReference>
<dbReference type="GO" id="GO:0097272">
    <property type="term" value="P:ammonium homeostasis"/>
    <property type="evidence" value="ECO:0007669"/>
    <property type="project" value="TreeGrafter"/>
</dbReference>
<dbReference type="GO" id="GO:0008519">
    <property type="term" value="F:ammonium channel activity"/>
    <property type="evidence" value="ECO:0007669"/>
    <property type="project" value="InterPro"/>
</dbReference>
<feature type="domain" description="Ammonium transporter AmtB-like" evidence="9">
    <location>
        <begin position="23"/>
        <end position="252"/>
    </location>
</feature>
<feature type="transmembrane region" description="Helical" evidence="8">
    <location>
        <begin position="208"/>
        <end position="225"/>
    </location>
</feature>
<comment type="similarity">
    <text evidence="2">Belongs to the ammonia transporter channel (TC 1.A.11.2) family.</text>
</comment>
<dbReference type="Proteomes" id="UP000613740">
    <property type="component" value="Unassembled WGS sequence"/>
</dbReference>
<keyword evidence="3" id="KW-0813">Transport</keyword>
<evidence type="ECO:0000256" key="8">
    <source>
        <dbReference type="SAM" id="Phobius"/>
    </source>
</evidence>
<evidence type="ECO:0000256" key="3">
    <source>
        <dbReference type="ARBA" id="ARBA00022448"/>
    </source>
</evidence>
<gene>
    <name evidence="10" type="ORF">HYH02_001636</name>
</gene>
<proteinExistence type="inferred from homology"/>
<feature type="transmembrane region" description="Helical" evidence="8">
    <location>
        <begin position="127"/>
        <end position="147"/>
    </location>
</feature>
<feature type="transmembrane region" description="Helical" evidence="8">
    <location>
        <begin position="101"/>
        <end position="120"/>
    </location>
</feature>
<evidence type="ECO:0000256" key="1">
    <source>
        <dbReference type="ARBA" id="ARBA00004141"/>
    </source>
</evidence>
<keyword evidence="11" id="KW-1185">Reference proteome</keyword>
<organism evidence="10 11">
    <name type="scientific">Chlamydomonas schloesseri</name>
    <dbReference type="NCBI Taxonomy" id="2026947"/>
    <lineage>
        <taxon>Eukaryota</taxon>
        <taxon>Viridiplantae</taxon>
        <taxon>Chlorophyta</taxon>
        <taxon>core chlorophytes</taxon>
        <taxon>Chlorophyceae</taxon>
        <taxon>CS clade</taxon>
        <taxon>Chlamydomonadales</taxon>
        <taxon>Chlamydomonadaceae</taxon>
        <taxon>Chlamydomonas</taxon>
    </lineage>
</organism>
<evidence type="ECO:0000256" key="2">
    <source>
        <dbReference type="ARBA" id="ARBA00005887"/>
    </source>
</evidence>
<dbReference type="Gene3D" id="1.10.3430.10">
    <property type="entry name" value="Ammonium transporter AmtB like domains"/>
    <property type="match status" value="1"/>
</dbReference>
<dbReference type="InterPro" id="IPR018047">
    <property type="entry name" value="Ammonium_transpt_CS"/>
</dbReference>
<accession>A0A836BBK7</accession>
<evidence type="ECO:0000256" key="5">
    <source>
        <dbReference type="ARBA" id="ARBA00022989"/>
    </source>
</evidence>
<keyword evidence="4 8" id="KW-0812">Transmembrane</keyword>
<dbReference type="InterPro" id="IPR024041">
    <property type="entry name" value="NH4_transpt_AmtB-like_dom"/>
</dbReference>
<feature type="transmembrane region" description="Helical" evidence="8">
    <location>
        <begin position="288"/>
        <end position="306"/>
    </location>
</feature>
<dbReference type="GO" id="GO:0005886">
    <property type="term" value="C:plasma membrane"/>
    <property type="evidence" value="ECO:0007669"/>
    <property type="project" value="TreeGrafter"/>
</dbReference>
<feature type="domain" description="Ammonium transporter AmtB-like" evidence="9">
    <location>
        <begin position="283"/>
        <end position="469"/>
    </location>
</feature>
<feature type="transmembrane region" description="Helical" evidence="8">
    <location>
        <begin position="54"/>
        <end position="75"/>
    </location>
</feature>
<keyword evidence="6 8" id="KW-0472">Membrane</keyword>
<dbReference type="PANTHER" id="PTHR11730">
    <property type="entry name" value="AMMONIUM TRANSPORTER"/>
    <property type="match status" value="1"/>
</dbReference>
<keyword evidence="7" id="KW-0924">Ammonia transport</keyword>
<dbReference type="InterPro" id="IPR029020">
    <property type="entry name" value="Ammonium/urea_transptr"/>
</dbReference>
<dbReference type="EMBL" id="JAEHOD010000003">
    <property type="protein sequence ID" value="KAG2453413.1"/>
    <property type="molecule type" value="Genomic_DNA"/>
</dbReference>
<dbReference type="PANTHER" id="PTHR11730:SF6">
    <property type="entry name" value="AMMONIUM TRANSPORTER"/>
    <property type="match status" value="1"/>
</dbReference>
<feature type="transmembrane region" description="Helical" evidence="8">
    <location>
        <begin position="337"/>
        <end position="361"/>
    </location>
</feature>
<feature type="transmembrane region" description="Helical" evidence="8">
    <location>
        <begin position="414"/>
        <end position="442"/>
    </location>
</feature>
<evidence type="ECO:0000256" key="6">
    <source>
        <dbReference type="ARBA" id="ARBA00023136"/>
    </source>
</evidence>